<evidence type="ECO:0000313" key="2">
    <source>
        <dbReference type="Proteomes" id="UP001419268"/>
    </source>
</evidence>
<gene>
    <name evidence="1" type="ORF">Scep_011678</name>
</gene>
<reference evidence="1 2" key="1">
    <citation type="submission" date="2024-01" db="EMBL/GenBank/DDBJ databases">
        <title>Genome assemblies of Stephania.</title>
        <authorList>
            <person name="Yang L."/>
        </authorList>
    </citation>
    <scope>NUCLEOTIDE SEQUENCE [LARGE SCALE GENOMIC DNA]</scope>
    <source>
        <strain evidence="1">JXDWG</strain>
        <tissue evidence="1">Leaf</tissue>
    </source>
</reference>
<dbReference type="AlphaFoldDB" id="A0AAP0JFR6"/>
<protein>
    <submittedName>
        <fullName evidence="1">Uncharacterized protein</fullName>
    </submittedName>
</protein>
<evidence type="ECO:0000313" key="1">
    <source>
        <dbReference type="EMBL" id="KAK9132150.1"/>
    </source>
</evidence>
<proteinExistence type="predicted"/>
<accession>A0AAP0JFR6</accession>
<name>A0AAP0JFR6_9MAGN</name>
<dbReference type="Proteomes" id="UP001419268">
    <property type="component" value="Unassembled WGS sequence"/>
</dbReference>
<comment type="caution">
    <text evidence="1">The sequence shown here is derived from an EMBL/GenBank/DDBJ whole genome shotgun (WGS) entry which is preliminary data.</text>
</comment>
<sequence>MGLAKHDRCVIGCEVAAEADRWEERASGGGGGTGGRMRCEATVDAAWRLLWLSRWEAATIGRGDGDRRWWEPAGEGKWLGLDVFHGGAHLELSNSTHRRTVRGGNIAKA</sequence>
<keyword evidence="2" id="KW-1185">Reference proteome</keyword>
<dbReference type="EMBL" id="JBBNAG010000005">
    <property type="protein sequence ID" value="KAK9132150.1"/>
    <property type="molecule type" value="Genomic_DNA"/>
</dbReference>
<organism evidence="1 2">
    <name type="scientific">Stephania cephalantha</name>
    <dbReference type="NCBI Taxonomy" id="152367"/>
    <lineage>
        <taxon>Eukaryota</taxon>
        <taxon>Viridiplantae</taxon>
        <taxon>Streptophyta</taxon>
        <taxon>Embryophyta</taxon>
        <taxon>Tracheophyta</taxon>
        <taxon>Spermatophyta</taxon>
        <taxon>Magnoliopsida</taxon>
        <taxon>Ranunculales</taxon>
        <taxon>Menispermaceae</taxon>
        <taxon>Menispermoideae</taxon>
        <taxon>Cissampelideae</taxon>
        <taxon>Stephania</taxon>
    </lineage>
</organism>